<gene>
    <name evidence="2" type="ORF">GCM10016455_08930</name>
</gene>
<dbReference type="Pfam" id="PF03729">
    <property type="entry name" value="DUF308"/>
    <property type="match status" value="1"/>
</dbReference>
<feature type="transmembrane region" description="Helical" evidence="1">
    <location>
        <begin position="61"/>
        <end position="79"/>
    </location>
</feature>
<evidence type="ECO:0000313" key="3">
    <source>
        <dbReference type="Proteomes" id="UP000609802"/>
    </source>
</evidence>
<organism evidence="2 3">
    <name type="scientific">Aliiroseovarius zhejiangensis</name>
    <dbReference type="NCBI Taxonomy" id="1632025"/>
    <lineage>
        <taxon>Bacteria</taxon>
        <taxon>Pseudomonadati</taxon>
        <taxon>Pseudomonadota</taxon>
        <taxon>Alphaproteobacteria</taxon>
        <taxon>Rhodobacterales</taxon>
        <taxon>Paracoccaceae</taxon>
        <taxon>Aliiroseovarius</taxon>
    </lineage>
</organism>
<feature type="transmembrane region" description="Helical" evidence="1">
    <location>
        <begin position="117"/>
        <end position="135"/>
    </location>
</feature>
<keyword evidence="3" id="KW-1185">Reference proteome</keyword>
<evidence type="ECO:0000256" key="1">
    <source>
        <dbReference type="SAM" id="Phobius"/>
    </source>
</evidence>
<dbReference type="InterPro" id="IPR052712">
    <property type="entry name" value="Acid_resist_chaperone_HdeD"/>
</dbReference>
<feature type="transmembrane region" description="Helical" evidence="1">
    <location>
        <begin position="141"/>
        <end position="166"/>
    </location>
</feature>
<evidence type="ECO:0000313" key="2">
    <source>
        <dbReference type="EMBL" id="GHE90736.1"/>
    </source>
</evidence>
<dbReference type="RefSeq" id="WP_191285238.1">
    <property type="nucleotide sequence ID" value="NZ_BNCH01000001.1"/>
</dbReference>
<dbReference type="Proteomes" id="UP000609802">
    <property type="component" value="Unassembled WGS sequence"/>
</dbReference>
<proteinExistence type="predicted"/>
<dbReference type="PANTHER" id="PTHR34989:SF1">
    <property type="entry name" value="PROTEIN HDED"/>
    <property type="match status" value="1"/>
</dbReference>
<feature type="transmembrane region" description="Helical" evidence="1">
    <location>
        <begin position="85"/>
        <end position="105"/>
    </location>
</feature>
<reference evidence="3" key="1">
    <citation type="journal article" date="2019" name="Int. J. Syst. Evol. Microbiol.">
        <title>The Global Catalogue of Microorganisms (GCM) 10K type strain sequencing project: providing services to taxonomists for standard genome sequencing and annotation.</title>
        <authorList>
            <consortium name="The Broad Institute Genomics Platform"/>
            <consortium name="The Broad Institute Genome Sequencing Center for Infectious Disease"/>
            <person name="Wu L."/>
            <person name="Ma J."/>
        </authorList>
    </citation>
    <scope>NUCLEOTIDE SEQUENCE [LARGE SCALE GENOMIC DNA]</scope>
    <source>
        <strain evidence="3">KCTC 42443</strain>
    </source>
</reference>
<dbReference type="InterPro" id="IPR005325">
    <property type="entry name" value="DUF308_memb"/>
</dbReference>
<accession>A0ABQ3ISY2</accession>
<dbReference type="EMBL" id="BNCH01000001">
    <property type="protein sequence ID" value="GHE90736.1"/>
    <property type="molecule type" value="Genomic_DNA"/>
</dbReference>
<evidence type="ECO:0008006" key="4">
    <source>
        <dbReference type="Google" id="ProtNLM"/>
    </source>
</evidence>
<protein>
    <recommendedName>
        <fullName evidence="4">HdeD family acid-resistance protein</fullName>
    </recommendedName>
</protein>
<keyword evidence="1" id="KW-0812">Transmembrane</keyword>
<sequence length="175" mass="18880">MRHWIFWMIAGIISLVGGVLALANPLAASLTAEILVGWSFVLIGLIVAISAFRDQGWGARLSLLLLGVLFLLLGISLLANPLQGMLALTYTIAIMLMMAGLFRLILAFRAEFRPFRWIMIASAALSIILALMIFSNFPQSAAVVLGVYLAIELISNGVSLIVIALARKSIVKELG</sequence>
<comment type="caution">
    <text evidence="2">The sequence shown here is derived from an EMBL/GenBank/DDBJ whole genome shotgun (WGS) entry which is preliminary data.</text>
</comment>
<keyword evidence="1" id="KW-1133">Transmembrane helix</keyword>
<keyword evidence="1" id="KW-0472">Membrane</keyword>
<feature type="transmembrane region" description="Helical" evidence="1">
    <location>
        <begin position="31"/>
        <end position="49"/>
    </location>
</feature>
<dbReference type="PANTHER" id="PTHR34989">
    <property type="entry name" value="PROTEIN HDED"/>
    <property type="match status" value="1"/>
</dbReference>
<name>A0ABQ3ISY2_9RHOB</name>